<dbReference type="PRINTS" id="PR00081">
    <property type="entry name" value="GDHRDH"/>
</dbReference>
<evidence type="ECO:0000256" key="1">
    <source>
        <dbReference type="ARBA" id="ARBA00006484"/>
    </source>
</evidence>
<evidence type="ECO:0000313" key="5">
    <source>
        <dbReference type="Proteomes" id="UP001449582"/>
    </source>
</evidence>
<organism evidence="4 5">
    <name type="scientific">Ureaplasma ceti</name>
    <dbReference type="NCBI Taxonomy" id="3119530"/>
    <lineage>
        <taxon>Bacteria</taxon>
        <taxon>Bacillati</taxon>
        <taxon>Mycoplasmatota</taxon>
        <taxon>Mycoplasmoidales</taxon>
        <taxon>Mycoplasmoidaceae</taxon>
        <taxon>Ureaplasma</taxon>
    </lineage>
</organism>
<dbReference type="PANTHER" id="PTHR44196:SF1">
    <property type="entry name" value="DEHYDROGENASE_REDUCTASE SDR FAMILY MEMBER 7B"/>
    <property type="match status" value="1"/>
</dbReference>
<dbReference type="PROSITE" id="PS00061">
    <property type="entry name" value="ADH_SHORT"/>
    <property type="match status" value="1"/>
</dbReference>
<evidence type="ECO:0000256" key="3">
    <source>
        <dbReference type="RuleBase" id="RU000363"/>
    </source>
</evidence>
<keyword evidence="5" id="KW-1185">Reference proteome</keyword>
<dbReference type="Gene3D" id="3.40.50.720">
    <property type="entry name" value="NAD(P)-binding Rossmann-like Domain"/>
    <property type="match status" value="1"/>
</dbReference>
<comment type="caution">
    <text evidence="4">The sequence shown here is derived from an EMBL/GenBank/DDBJ whole genome shotgun (WGS) entry which is preliminary data.</text>
</comment>
<evidence type="ECO:0000256" key="2">
    <source>
        <dbReference type="ARBA" id="ARBA00023002"/>
    </source>
</evidence>
<protein>
    <submittedName>
        <fullName evidence="4">SDR family oxidoreductase</fullName>
    </submittedName>
</protein>
<dbReference type="Proteomes" id="UP001449582">
    <property type="component" value="Unassembled WGS sequence"/>
</dbReference>
<accession>A0ABP9U6N8</accession>
<dbReference type="PANTHER" id="PTHR44196">
    <property type="entry name" value="DEHYDROGENASE/REDUCTASE SDR FAMILY MEMBER 7B"/>
    <property type="match status" value="1"/>
</dbReference>
<keyword evidence="2" id="KW-0560">Oxidoreductase</keyword>
<dbReference type="InterPro" id="IPR020904">
    <property type="entry name" value="Sc_DH/Rdtase_CS"/>
</dbReference>
<dbReference type="SUPFAM" id="SSF51735">
    <property type="entry name" value="NAD(P)-binding Rossmann-fold domains"/>
    <property type="match status" value="1"/>
</dbReference>
<proteinExistence type="inferred from homology"/>
<dbReference type="Pfam" id="PF00106">
    <property type="entry name" value="adh_short"/>
    <property type="match status" value="1"/>
</dbReference>
<dbReference type="EMBL" id="BAABQM010000001">
    <property type="protein sequence ID" value="GAA5414320.1"/>
    <property type="molecule type" value="Genomic_DNA"/>
</dbReference>
<sequence length="260" mass="28919">MNTYDLNNKTILLTGCTNGIGKEILQLLLNYSVHLILVARNEQKLDALLAGLNTTKVRITKVICDLSKPEEVEALRPHCENVDVLINNAGYGTFDQSTAISASEEQKMFQTNVLTPIELAKMVLPSMYKKESGQIVFLASAVSFFPLPYCATYTATKYAILGYANALRLETAKHNVNVLTIHPAGVKTNFFPNADKHTDYSSGFQKNLLTPQTVAEKVINGLSHQKQTVLIPRSLQHVINLYRMCPKFVGKILLKKAHQK</sequence>
<dbReference type="PRINTS" id="PR00080">
    <property type="entry name" value="SDRFAMILY"/>
</dbReference>
<comment type="similarity">
    <text evidence="1 3">Belongs to the short-chain dehydrogenases/reductases (SDR) family.</text>
</comment>
<evidence type="ECO:0000313" key="4">
    <source>
        <dbReference type="EMBL" id="GAA5414320.1"/>
    </source>
</evidence>
<dbReference type="RefSeq" id="WP_353289486.1">
    <property type="nucleotide sequence ID" value="NZ_BAABQM010000001.1"/>
</dbReference>
<name>A0ABP9U6N8_9BACT</name>
<reference evidence="4" key="1">
    <citation type="submission" date="2024-02" db="EMBL/GenBank/DDBJ databases">
        <title>Draft genome sequence of new strains in genus Ureaplasma.</title>
        <authorList>
            <person name="Nakajima Y."/>
            <person name="Segawa T."/>
        </authorList>
    </citation>
    <scope>NUCLEOTIDE SEQUENCE [LARGE SCALE GENOMIC DNA]</scope>
    <source>
        <strain evidence="4">OM1</strain>
    </source>
</reference>
<gene>
    <name evidence="4" type="ORF">UREOM_0310</name>
</gene>
<dbReference type="InterPro" id="IPR036291">
    <property type="entry name" value="NAD(P)-bd_dom_sf"/>
</dbReference>
<dbReference type="InterPro" id="IPR002347">
    <property type="entry name" value="SDR_fam"/>
</dbReference>